<keyword evidence="3 6" id="KW-0067">ATP-binding</keyword>
<evidence type="ECO:0000256" key="3">
    <source>
        <dbReference type="ARBA" id="ARBA00022840"/>
    </source>
</evidence>
<dbReference type="EMBL" id="LNZA01000001">
    <property type="protein sequence ID" value="KTD74168.1"/>
    <property type="molecule type" value="Genomic_DNA"/>
</dbReference>
<dbReference type="Gene3D" id="3.40.50.300">
    <property type="entry name" value="P-loop containing nucleotide triphosphate hydrolases"/>
    <property type="match status" value="3"/>
</dbReference>
<evidence type="ECO:0000256" key="4">
    <source>
        <dbReference type="SAM" id="MobiDB-lite"/>
    </source>
</evidence>
<dbReference type="GO" id="GO:0016887">
    <property type="term" value="F:ATP hydrolysis activity"/>
    <property type="evidence" value="ECO:0007669"/>
    <property type="project" value="InterPro"/>
</dbReference>
<dbReference type="Proteomes" id="UP000054693">
    <property type="component" value="Unassembled WGS sequence"/>
</dbReference>
<dbReference type="PROSITE" id="PS00211">
    <property type="entry name" value="ABC_TRANSPORTER_1"/>
    <property type="match status" value="1"/>
</dbReference>
<dbReference type="InterPro" id="IPR017871">
    <property type="entry name" value="ABC_transporter-like_CS"/>
</dbReference>
<reference evidence="6 7" key="1">
    <citation type="submission" date="2015-11" db="EMBL/GenBank/DDBJ databases">
        <title>Genomic analysis of 38 Legionella species identifies large and diverse effector repertoires.</title>
        <authorList>
            <person name="Burstein D."/>
            <person name="Amaro F."/>
            <person name="Zusman T."/>
            <person name="Lifshitz Z."/>
            <person name="Cohen O."/>
            <person name="Gilbert J.A."/>
            <person name="Pupko T."/>
            <person name="Shuman H.A."/>
            <person name="Segal G."/>
        </authorList>
    </citation>
    <scope>NUCLEOTIDE SEQUENCE [LARGE SCALE GENOMIC DNA]</scope>
    <source>
        <strain evidence="6 7">ATCC 49180</strain>
    </source>
</reference>
<dbReference type="Pfam" id="PF00005">
    <property type="entry name" value="ABC_tran"/>
    <property type="match status" value="2"/>
</dbReference>
<comment type="caution">
    <text evidence="6">The sequence shown here is derived from an EMBL/GenBank/DDBJ whole genome shotgun (WGS) entry which is preliminary data.</text>
</comment>
<dbReference type="PROSITE" id="PS50893">
    <property type="entry name" value="ABC_TRANSPORTER_2"/>
    <property type="match status" value="2"/>
</dbReference>
<feature type="region of interest" description="Disordered" evidence="4">
    <location>
        <begin position="198"/>
        <end position="244"/>
    </location>
</feature>
<keyword evidence="2" id="KW-0547">Nucleotide-binding</keyword>
<dbReference type="InterPro" id="IPR003439">
    <property type="entry name" value="ABC_transporter-like_ATP-bd"/>
</dbReference>
<dbReference type="InterPro" id="IPR003593">
    <property type="entry name" value="AAA+_ATPase"/>
</dbReference>
<evidence type="ECO:0000256" key="2">
    <source>
        <dbReference type="ARBA" id="ARBA00022741"/>
    </source>
</evidence>
<keyword evidence="7" id="KW-1185">Reference proteome</keyword>
<name>A0A0W0ZYI2_9GAMM</name>
<feature type="compositionally biased region" description="Basic and acidic residues" evidence="4">
    <location>
        <begin position="198"/>
        <end position="213"/>
    </location>
</feature>
<evidence type="ECO:0000259" key="5">
    <source>
        <dbReference type="PROSITE" id="PS50893"/>
    </source>
</evidence>
<proteinExistence type="predicted"/>
<dbReference type="STRING" id="40335.Ltuc_2015"/>
<evidence type="ECO:0000313" key="6">
    <source>
        <dbReference type="EMBL" id="KTD74168.1"/>
    </source>
</evidence>
<dbReference type="InterPro" id="IPR050611">
    <property type="entry name" value="ABCF"/>
</dbReference>
<dbReference type="CDD" id="cd03221">
    <property type="entry name" value="ABCF_EF-3"/>
    <property type="match status" value="2"/>
</dbReference>
<gene>
    <name evidence="6" type="primary">uup_2</name>
    <name evidence="6" type="ORF">Ltuc_2015</name>
</gene>
<feature type="domain" description="ABC transporter" evidence="5">
    <location>
        <begin position="5"/>
        <end position="178"/>
    </location>
</feature>
<dbReference type="PANTHER" id="PTHR19211:SF6">
    <property type="entry name" value="BLL7188 PROTEIN"/>
    <property type="match status" value="1"/>
</dbReference>
<organism evidence="6 7">
    <name type="scientific">Legionella tucsonensis</name>
    <dbReference type="NCBI Taxonomy" id="40335"/>
    <lineage>
        <taxon>Bacteria</taxon>
        <taxon>Pseudomonadati</taxon>
        <taxon>Pseudomonadota</taxon>
        <taxon>Gammaproteobacteria</taxon>
        <taxon>Legionellales</taxon>
        <taxon>Legionellaceae</taxon>
        <taxon>Legionella</taxon>
    </lineage>
</organism>
<dbReference type="GO" id="GO:0005524">
    <property type="term" value="F:ATP binding"/>
    <property type="evidence" value="ECO:0007669"/>
    <property type="project" value="UniProtKB-KW"/>
</dbReference>
<dbReference type="InterPro" id="IPR027417">
    <property type="entry name" value="P-loop_NTPase"/>
</dbReference>
<feature type="domain" description="ABC transporter" evidence="5">
    <location>
        <begin position="277"/>
        <end position="480"/>
    </location>
</feature>
<dbReference type="SUPFAM" id="SSF52540">
    <property type="entry name" value="P-loop containing nucleoside triphosphate hydrolases"/>
    <property type="match status" value="2"/>
</dbReference>
<dbReference type="AlphaFoldDB" id="A0A0W0ZYI2"/>
<dbReference type="PANTHER" id="PTHR19211">
    <property type="entry name" value="ATP-BINDING TRANSPORT PROTEIN-RELATED"/>
    <property type="match status" value="1"/>
</dbReference>
<protein>
    <submittedName>
        <fullName evidence="6">ABC transporter ATP-binding protein</fullName>
    </submittedName>
</protein>
<feature type="compositionally biased region" description="Polar residues" evidence="4">
    <location>
        <begin position="221"/>
        <end position="233"/>
    </location>
</feature>
<keyword evidence="1" id="KW-0677">Repeat</keyword>
<dbReference type="PATRIC" id="fig|40335.7.peg.2144"/>
<sequence length="482" mass="54682">MHKPIQLNHLCLSFPHKTCFVDFSSQISYGSRIAIIGRNGSGKSALLKLLAGILEPTDGDIFFPNELNIGYVPQVIEEFDSLSGGQRFHKLLTQALACDPNLLMLDEPSNHLDRNNRRSLMRMLAYYRNTLIMVTHDIELLQSTVDTIWHIDHGEIHVFTGCYEDYLREINIQRNAIEGEIADLIRQKKQIHANLMREQERAKSSRTQGEKHIQQRKWPTIVSQSKARNSQETSGRKKSAINQKKQELTQRLSALYLPEIIHPKFVVHGAETNQTLVTVSEGTVGYEENNPVVQKLSFSIKARERIAIHGNNGSGKSTLLKAILSNTSVIKKGTWTVPHVHEIGYLDQHYNNLPSEKTVWEAIGCFLKEKSYTEIRSYLNDFLFRKNEEINALVSTLSGGEKARLSLAQIAAITPKLLILDEITNNLDRETRAHVIQVLKAYPGAMIVISHDSDFLSAIEVTDEYEIKDGLLTYLKPSKKYE</sequence>
<evidence type="ECO:0000313" key="7">
    <source>
        <dbReference type="Proteomes" id="UP000054693"/>
    </source>
</evidence>
<dbReference type="SMART" id="SM00382">
    <property type="entry name" value="AAA"/>
    <property type="match status" value="2"/>
</dbReference>
<evidence type="ECO:0000256" key="1">
    <source>
        <dbReference type="ARBA" id="ARBA00022737"/>
    </source>
</evidence>
<accession>A0A0W0ZYI2</accession>
<dbReference type="OrthoDB" id="9808609at2"/>